<dbReference type="InterPro" id="IPR010982">
    <property type="entry name" value="Lambda_DNA-bd_dom_sf"/>
</dbReference>
<dbReference type="SUPFAM" id="SSF47413">
    <property type="entry name" value="lambda repressor-like DNA-binding domains"/>
    <property type="match status" value="1"/>
</dbReference>
<sequence>MKMSKLTALDEFIAELPKERQDKIHQMTEELILEAGLSMLREDLEISQKELAKVLGVSQPAIVQMEQRGNDIKLSTLKRYVEAMGGKLSIAVQMPTGNSRIFRI</sequence>
<keyword evidence="3" id="KW-1185">Reference proteome</keyword>
<dbReference type="Gene3D" id="1.10.260.40">
    <property type="entry name" value="lambda repressor-like DNA-binding domains"/>
    <property type="match status" value="1"/>
</dbReference>
<dbReference type="PROSITE" id="PS50943">
    <property type="entry name" value="HTH_CROC1"/>
    <property type="match status" value="1"/>
</dbReference>
<protein>
    <submittedName>
        <fullName evidence="2">Transcriptional regulator</fullName>
    </submittedName>
</protein>
<dbReference type="InterPro" id="IPR001387">
    <property type="entry name" value="Cro/C1-type_HTH"/>
</dbReference>
<evidence type="ECO:0000313" key="3">
    <source>
        <dbReference type="Proteomes" id="UP000054123"/>
    </source>
</evidence>
<evidence type="ECO:0000313" key="2">
    <source>
        <dbReference type="EMBL" id="EXI62086.1"/>
    </source>
</evidence>
<organism evidence="2 3">
    <name type="scientific">Mannheimia granulomatis</name>
    <dbReference type="NCBI Taxonomy" id="85402"/>
    <lineage>
        <taxon>Bacteria</taxon>
        <taxon>Pseudomonadati</taxon>
        <taxon>Pseudomonadota</taxon>
        <taxon>Gammaproteobacteria</taxon>
        <taxon>Pasteurellales</taxon>
        <taxon>Pasteurellaceae</taxon>
        <taxon>Mannheimia</taxon>
    </lineage>
</organism>
<gene>
    <name evidence="2" type="ORF">AK33_08245</name>
</gene>
<dbReference type="CDD" id="cd00093">
    <property type="entry name" value="HTH_XRE"/>
    <property type="match status" value="1"/>
</dbReference>
<dbReference type="AlphaFoldDB" id="A0A011MHY1"/>
<dbReference type="EMBL" id="JANJ01000005">
    <property type="protein sequence ID" value="EXI62086.1"/>
    <property type="molecule type" value="Genomic_DNA"/>
</dbReference>
<dbReference type="STRING" id="1122190.GCA_000621105_00498"/>
<dbReference type="Proteomes" id="UP000054123">
    <property type="component" value="Unassembled WGS sequence"/>
</dbReference>
<dbReference type="SMART" id="SM00530">
    <property type="entry name" value="HTH_XRE"/>
    <property type="match status" value="1"/>
</dbReference>
<dbReference type="PATRIC" id="fig|1450449.3.peg.1634"/>
<evidence type="ECO:0000259" key="1">
    <source>
        <dbReference type="PROSITE" id="PS50943"/>
    </source>
</evidence>
<feature type="domain" description="HTH cro/C1-type" evidence="1">
    <location>
        <begin position="37"/>
        <end position="91"/>
    </location>
</feature>
<accession>A0A011MHY1</accession>
<dbReference type="GO" id="GO:0003677">
    <property type="term" value="F:DNA binding"/>
    <property type="evidence" value="ECO:0007669"/>
    <property type="project" value="InterPro"/>
</dbReference>
<name>A0A011MHY1_9PAST</name>
<dbReference type="Pfam" id="PF01381">
    <property type="entry name" value="HTH_3"/>
    <property type="match status" value="1"/>
</dbReference>
<proteinExistence type="predicted"/>
<comment type="caution">
    <text evidence="2">The sequence shown here is derived from an EMBL/GenBank/DDBJ whole genome shotgun (WGS) entry which is preliminary data.</text>
</comment>
<reference evidence="2 3" key="1">
    <citation type="journal article" date="2014" name="Genome Announc.">
        <title>Genome Sequence of a Presumptive Mannheimia haemolytica Strain with an A1/A6-Cross-Reactive Serotype from a White-Tailed Deer (Odocoileus virginianus).</title>
        <authorList>
            <person name="Lawrence P.K."/>
            <person name="Bey R.F."/>
            <person name="Wiener B."/>
            <person name="Kittichotirat W."/>
            <person name="Bumgarner R.E."/>
        </authorList>
    </citation>
    <scope>NUCLEOTIDE SEQUENCE [LARGE SCALE GENOMIC DNA]</scope>
    <source>
        <strain evidence="2 3">PKL10</strain>
    </source>
</reference>